<gene>
    <name evidence="1" type="ORF">DPMN_174872</name>
</gene>
<evidence type="ECO:0000313" key="1">
    <source>
        <dbReference type="EMBL" id="KAH3773510.1"/>
    </source>
</evidence>
<protein>
    <submittedName>
        <fullName evidence="1">Uncharacterized protein</fullName>
    </submittedName>
</protein>
<dbReference type="EMBL" id="JAIWYP010000009">
    <property type="protein sequence ID" value="KAH3773510.1"/>
    <property type="molecule type" value="Genomic_DNA"/>
</dbReference>
<proteinExistence type="predicted"/>
<sequence length="58" mass="6664">MLLLLRQQTSPSEFIPVVLELDLTARPDAMTSTPSRHKQCSTRRQYRVNAEAAVILFY</sequence>
<reference evidence="1" key="1">
    <citation type="journal article" date="2019" name="bioRxiv">
        <title>The Genome of the Zebra Mussel, Dreissena polymorpha: A Resource for Invasive Species Research.</title>
        <authorList>
            <person name="McCartney M.A."/>
            <person name="Auch B."/>
            <person name="Kono T."/>
            <person name="Mallez S."/>
            <person name="Zhang Y."/>
            <person name="Obille A."/>
            <person name="Becker A."/>
            <person name="Abrahante J.E."/>
            <person name="Garbe J."/>
            <person name="Badalamenti J.P."/>
            <person name="Herman A."/>
            <person name="Mangelson H."/>
            <person name="Liachko I."/>
            <person name="Sullivan S."/>
            <person name="Sone E.D."/>
            <person name="Koren S."/>
            <person name="Silverstein K.A.T."/>
            <person name="Beckman K.B."/>
            <person name="Gohl D.M."/>
        </authorList>
    </citation>
    <scope>NUCLEOTIDE SEQUENCE</scope>
    <source>
        <strain evidence="1">Duluth1</strain>
        <tissue evidence="1">Whole animal</tissue>
    </source>
</reference>
<dbReference type="Proteomes" id="UP000828390">
    <property type="component" value="Unassembled WGS sequence"/>
</dbReference>
<evidence type="ECO:0000313" key="2">
    <source>
        <dbReference type="Proteomes" id="UP000828390"/>
    </source>
</evidence>
<keyword evidence="2" id="KW-1185">Reference proteome</keyword>
<feature type="non-terminal residue" evidence="1">
    <location>
        <position position="1"/>
    </location>
</feature>
<organism evidence="1 2">
    <name type="scientific">Dreissena polymorpha</name>
    <name type="common">Zebra mussel</name>
    <name type="synonym">Mytilus polymorpha</name>
    <dbReference type="NCBI Taxonomy" id="45954"/>
    <lineage>
        <taxon>Eukaryota</taxon>
        <taxon>Metazoa</taxon>
        <taxon>Spiralia</taxon>
        <taxon>Lophotrochozoa</taxon>
        <taxon>Mollusca</taxon>
        <taxon>Bivalvia</taxon>
        <taxon>Autobranchia</taxon>
        <taxon>Heteroconchia</taxon>
        <taxon>Euheterodonta</taxon>
        <taxon>Imparidentia</taxon>
        <taxon>Neoheterodontei</taxon>
        <taxon>Myida</taxon>
        <taxon>Dreissenoidea</taxon>
        <taxon>Dreissenidae</taxon>
        <taxon>Dreissena</taxon>
    </lineage>
</organism>
<dbReference type="AlphaFoldDB" id="A0A9D4IGR6"/>
<name>A0A9D4IGR6_DREPO</name>
<reference evidence="1" key="2">
    <citation type="submission" date="2020-11" db="EMBL/GenBank/DDBJ databases">
        <authorList>
            <person name="McCartney M.A."/>
            <person name="Auch B."/>
            <person name="Kono T."/>
            <person name="Mallez S."/>
            <person name="Becker A."/>
            <person name="Gohl D.M."/>
            <person name="Silverstein K.A.T."/>
            <person name="Koren S."/>
            <person name="Bechman K.B."/>
            <person name="Herman A."/>
            <person name="Abrahante J.E."/>
            <person name="Garbe J."/>
        </authorList>
    </citation>
    <scope>NUCLEOTIDE SEQUENCE</scope>
    <source>
        <strain evidence="1">Duluth1</strain>
        <tissue evidence="1">Whole animal</tissue>
    </source>
</reference>
<comment type="caution">
    <text evidence="1">The sequence shown here is derived from an EMBL/GenBank/DDBJ whole genome shotgun (WGS) entry which is preliminary data.</text>
</comment>
<accession>A0A9D4IGR6</accession>